<dbReference type="Proteomes" id="UP000233769">
    <property type="component" value="Chromosome tk0001"/>
</dbReference>
<proteinExistence type="predicted"/>
<protein>
    <submittedName>
        <fullName evidence="3">Uncharacterized protein</fullName>
    </submittedName>
</protein>
<evidence type="ECO:0000313" key="4">
    <source>
        <dbReference type="Proteomes" id="UP000233769"/>
    </source>
</evidence>
<reference evidence="4" key="1">
    <citation type="submission" date="2017-10" db="EMBL/GenBank/DDBJ databases">
        <authorList>
            <person name="Regsiter A."/>
            <person name="William W."/>
        </authorList>
    </citation>
    <scope>NUCLEOTIDE SEQUENCE [LARGE SCALE GENOMIC DNA]</scope>
</reference>
<evidence type="ECO:0000256" key="1">
    <source>
        <dbReference type="SAM" id="MobiDB-lite"/>
    </source>
</evidence>
<dbReference type="EMBL" id="LT962688">
    <property type="protein sequence ID" value="SOR26779.1"/>
    <property type="molecule type" value="Genomic_DNA"/>
</dbReference>
<evidence type="ECO:0000256" key="2">
    <source>
        <dbReference type="SAM" id="Phobius"/>
    </source>
</evidence>
<keyword evidence="2" id="KW-1133">Transmembrane helix</keyword>
<keyword evidence="2" id="KW-0472">Membrane</keyword>
<organism evidence="3 4">
    <name type="scientific">Methylorubrum extorquens</name>
    <name type="common">Methylobacterium dichloromethanicum</name>
    <name type="synonym">Methylobacterium extorquens</name>
    <dbReference type="NCBI Taxonomy" id="408"/>
    <lineage>
        <taxon>Bacteria</taxon>
        <taxon>Pseudomonadati</taxon>
        <taxon>Pseudomonadota</taxon>
        <taxon>Alphaproteobacteria</taxon>
        <taxon>Hyphomicrobiales</taxon>
        <taxon>Methylobacteriaceae</taxon>
        <taxon>Methylorubrum</taxon>
    </lineage>
</organism>
<evidence type="ECO:0000313" key="3">
    <source>
        <dbReference type="EMBL" id="SOR26779.1"/>
    </source>
</evidence>
<sequence length="93" mass="9349">MLALAQDLLAAGIALALYVAGALLILGRCQRLAPPLRALPSTSNDNRPAMSTPRPAAAPSVDVSAMSIAAGMGSIAVLCTLAVVACARAHGWL</sequence>
<name>A0A2N9AHE6_METEX</name>
<accession>A0A2N9AHE6</accession>
<gene>
    <name evidence="3" type="ORF">TK0001_0177</name>
</gene>
<keyword evidence="2" id="KW-0812">Transmembrane</keyword>
<dbReference type="AlphaFoldDB" id="A0A2N9AHE6"/>
<feature type="region of interest" description="Disordered" evidence="1">
    <location>
        <begin position="37"/>
        <end position="56"/>
    </location>
</feature>
<feature type="transmembrane region" description="Helical" evidence="2">
    <location>
        <begin position="63"/>
        <end position="87"/>
    </location>
</feature>